<feature type="compositionally biased region" description="Polar residues" evidence="1">
    <location>
        <begin position="1"/>
        <end position="22"/>
    </location>
</feature>
<accession>A0A2P2P5H6</accession>
<dbReference type="EMBL" id="GGEC01069483">
    <property type="protein sequence ID" value="MBX49967.1"/>
    <property type="molecule type" value="Transcribed_RNA"/>
</dbReference>
<evidence type="ECO:0000256" key="1">
    <source>
        <dbReference type="SAM" id="MobiDB-lite"/>
    </source>
</evidence>
<proteinExistence type="predicted"/>
<dbReference type="AlphaFoldDB" id="A0A2P2P5H6"/>
<name>A0A2P2P5H6_RHIMU</name>
<reference evidence="2" key="1">
    <citation type="submission" date="2018-02" db="EMBL/GenBank/DDBJ databases">
        <title>Rhizophora mucronata_Transcriptome.</title>
        <authorList>
            <person name="Meera S.P."/>
            <person name="Sreeshan A."/>
            <person name="Augustine A."/>
        </authorList>
    </citation>
    <scope>NUCLEOTIDE SEQUENCE</scope>
    <source>
        <tissue evidence="2">Leaf</tissue>
    </source>
</reference>
<protein>
    <submittedName>
        <fullName evidence="2">Uncharacterized protein</fullName>
    </submittedName>
</protein>
<evidence type="ECO:0000313" key="2">
    <source>
        <dbReference type="EMBL" id="MBX49967.1"/>
    </source>
</evidence>
<organism evidence="2">
    <name type="scientific">Rhizophora mucronata</name>
    <name type="common">Asiatic mangrove</name>
    <dbReference type="NCBI Taxonomy" id="61149"/>
    <lineage>
        <taxon>Eukaryota</taxon>
        <taxon>Viridiplantae</taxon>
        <taxon>Streptophyta</taxon>
        <taxon>Embryophyta</taxon>
        <taxon>Tracheophyta</taxon>
        <taxon>Spermatophyta</taxon>
        <taxon>Magnoliopsida</taxon>
        <taxon>eudicotyledons</taxon>
        <taxon>Gunneridae</taxon>
        <taxon>Pentapetalae</taxon>
        <taxon>rosids</taxon>
        <taxon>fabids</taxon>
        <taxon>Malpighiales</taxon>
        <taxon>Rhizophoraceae</taxon>
        <taxon>Rhizophora</taxon>
    </lineage>
</organism>
<feature type="region of interest" description="Disordered" evidence="1">
    <location>
        <begin position="1"/>
        <end position="32"/>
    </location>
</feature>
<sequence>MKNTYNGSFKQDYTQDYTSIQKRNGHVPDKLT</sequence>